<keyword evidence="1" id="KW-0812">Transmembrane</keyword>
<reference evidence="2 3" key="1">
    <citation type="submission" date="2022-04" db="EMBL/GenBank/DDBJ databases">
        <title>Positive selection, recombination, and allopatry shape intraspecific diversity of widespread and dominant cyanobacteria.</title>
        <authorList>
            <person name="Wei J."/>
            <person name="Shu W."/>
            <person name="Hu C."/>
        </authorList>
    </citation>
    <scope>NUCLEOTIDE SEQUENCE [LARGE SCALE GENOMIC DNA]</scope>
    <source>
        <strain evidence="2 3">AS-A4</strain>
    </source>
</reference>
<accession>A0ABV0KPA6</accession>
<name>A0ABV0KPA6_9CYAN</name>
<evidence type="ECO:0000256" key="1">
    <source>
        <dbReference type="SAM" id="Phobius"/>
    </source>
</evidence>
<protein>
    <recommendedName>
        <fullName evidence="4">H repeat-associated protein N-terminal domain-containing protein</fullName>
    </recommendedName>
</protein>
<keyword evidence="1" id="KW-1133">Transmembrane helix</keyword>
<feature type="transmembrane region" description="Helical" evidence="1">
    <location>
        <begin position="14"/>
        <end position="32"/>
    </location>
</feature>
<sequence length="78" mass="8546">MTSSPHNGSAGCPVAVLVPLAIALTLGCNAFLTHDKLKQVTHFLDHSIAQRPTSLKTSLTHLIRTVNVRHNGENRWNH</sequence>
<keyword evidence="1" id="KW-0472">Membrane</keyword>
<organism evidence="2 3">
    <name type="scientific">Stenomitos frigidus AS-A4</name>
    <dbReference type="NCBI Taxonomy" id="2933935"/>
    <lineage>
        <taxon>Bacteria</taxon>
        <taxon>Bacillati</taxon>
        <taxon>Cyanobacteriota</taxon>
        <taxon>Cyanophyceae</taxon>
        <taxon>Leptolyngbyales</taxon>
        <taxon>Leptolyngbyaceae</taxon>
        <taxon>Stenomitos</taxon>
    </lineage>
</organism>
<dbReference type="Proteomes" id="UP001476950">
    <property type="component" value="Unassembled WGS sequence"/>
</dbReference>
<evidence type="ECO:0008006" key="4">
    <source>
        <dbReference type="Google" id="ProtNLM"/>
    </source>
</evidence>
<gene>
    <name evidence="2" type="ORF">NDI38_17305</name>
</gene>
<proteinExistence type="predicted"/>
<evidence type="ECO:0000313" key="2">
    <source>
        <dbReference type="EMBL" id="MEP1060195.1"/>
    </source>
</evidence>
<keyword evidence="3" id="KW-1185">Reference proteome</keyword>
<comment type="caution">
    <text evidence="2">The sequence shown here is derived from an EMBL/GenBank/DDBJ whole genome shotgun (WGS) entry which is preliminary data.</text>
</comment>
<evidence type="ECO:0000313" key="3">
    <source>
        <dbReference type="Proteomes" id="UP001476950"/>
    </source>
</evidence>
<dbReference type="RefSeq" id="WP_190449370.1">
    <property type="nucleotide sequence ID" value="NZ_JAMPLM010000015.1"/>
</dbReference>
<dbReference type="EMBL" id="JAMPLM010000015">
    <property type="protein sequence ID" value="MEP1060195.1"/>
    <property type="molecule type" value="Genomic_DNA"/>
</dbReference>